<dbReference type="InterPro" id="IPR010985">
    <property type="entry name" value="Ribbon_hlx_hlx"/>
</dbReference>
<protein>
    <submittedName>
        <fullName evidence="2">DNA-binding protein</fullName>
    </submittedName>
</protein>
<dbReference type="SUPFAM" id="SSF47598">
    <property type="entry name" value="Ribbon-helix-helix"/>
    <property type="match status" value="1"/>
</dbReference>
<dbReference type="InterPro" id="IPR053853">
    <property type="entry name" value="FitA-like_RHH"/>
</dbReference>
<dbReference type="GO" id="GO:0006355">
    <property type="term" value="P:regulation of DNA-templated transcription"/>
    <property type="evidence" value="ECO:0007669"/>
    <property type="project" value="InterPro"/>
</dbReference>
<evidence type="ECO:0000313" key="3">
    <source>
        <dbReference type="Proteomes" id="UP000245474"/>
    </source>
</evidence>
<dbReference type="InterPro" id="IPR013321">
    <property type="entry name" value="Arc_rbn_hlx_hlx"/>
</dbReference>
<dbReference type="Pfam" id="PF22513">
    <property type="entry name" value="FitA-like_RHH"/>
    <property type="match status" value="1"/>
</dbReference>
<proteinExistence type="predicted"/>
<keyword evidence="3" id="KW-1185">Reference proteome</keyword>
<dbReference type="EMBL" id="QFFI01000002">
    <property type="protein sequence ID" value="PWG65384.1"/>
    <property type="molecule type" value="Genomic_DNA"/>
</dbReference>
<feature type="domain" description="Antitoxin FitA-like ribbon-helix-helix" evidence="1">
    <location>
        <begin position="2"/>
        <end position="40"/>
    </location>
</feature>
<reference evidence="2 3" key="1">
    <citation type="submission" date="2018-05" db="EMBL/GenBank/DDBJ databases">
        <title>Spiribacter halobius sp. nov., a moderately halophilic bacterium isolated from marine solar saltern.</title>
        <authorList>
            <person name="Zheng W.-S."/>
            <person name="Lu D.-C."/>
            <person name="Du Z.-J."/>
        </authorList>
    </citation>
    <scope>NUCLEOTIDE SEQUENCE [LARGE SCALE GENOMIC DNA]</scope>
    <source>
        <strain evidence="2 3">E85</strain>
    </source>
</reference>
<dbReference type="Gene3D" id="1.10.1220.10">
    <property type="entry name" value="Met repressor-like"/>
    <property type="match status" value="1"/>
</dbReference>
<name>A0A2U2N8V5_9GAMM</name>
<comment type="caution">
    <text evidence="2">The sequence shown here is derived from an EMBL/GenBank/DDBJ whole genome shotgun (WGS) entry which is preliminary data.</text>
</comment>
<keyword evidence="2" id="KW-0238">DNA-binding</keyword>
<evidence type="ECO:0000259" key="1">
    <source>
        <dbReference type="Pfam" id="PF22513"/>
    </source>
</evidence>
<gene>
    <name evidence="2" type="ORF">DEM34_01160</name>
</gene>
<sequence length="79" mass="8856">MANLIVRNVDDRIAQALKEQAARHGRSAEAEHRAILEQALVGTRRRSLADVLASTPDVGRDEDFERVDEQGSEARRVFD</sequence>
<dbReference type="RefSeq" id="WP_109675412.1">
    <property type="nucleotide sequence ID" value="NZ_CP086615.1"/>
</dbReference>
<organism evidence="2 3">
    <name type="scientific">Sediminicurvatus halobius</name>
    <dbReference type="NCBI Taxonomy" id="2182432"/>
    <lineage>
        <taxon>Bacteria</taxon>
        <taxon>Pseudomonadati</taxon>
        <taxon>Pseudomonadota</taxon>
        <taxon>Gammaproteobacteria</taxon>
        <taxon>Chromatiales</taxon>
        <taxon>Ectothiorhodospiraceae</taxon>
        <taxon>Sediminicurvatus</taxon>
    </lineage>
</organism>
<dbReference type="Proteomes" id="UP000245474">
    <property type="component" value="Unassembled WGS sequence"/>
</dbReference>
<dbReference type="AlphaFoldDB" id="A0A2U2N8V5"/>
<dbReference type="GO" id="GO:0003677">
    <property type="term" value="F:DNA binding"/>
    <property type="evidence" value="ECO:0007669"/>
    <property type="project" value="UniProtKB-KW"/>
</dbReference>
<evidence type="ECO:0000313" key="2">
    <source>
        <dbReference type="EMBL" id="PWG65384.1"/>
    </source>
</evidence>
<accession>A0A2U2N8V5</accession>
<dbReference type="OrthoDB" id="2389872at2"/>